<reference evidence="5 6" key="1">
    <citation type="submission" date="2018-07" db="EMBL/GenBank/DDBJ databases">
        <title>Genomic Encyclopedia of Type Strains, Phase IV (KMG-IV): sequencing the most valuable type-strain genomes for metagenomic binning, comparative biology and taxonomic classification.</title>
        <authorList>
            <person name="Goeker M."/>
        </authorList>
    </citation>
    <scope>NUCLEOTIDE SEQUENCE [LARGE SCALE GENOMIC DNA]</scope>
    <source>
        <strain evidence="5 6">DSM 25281</strain>
    </source>
</reference>
<evidence type="ECO:0000256" key="1">
    <source>
        <dbReference type="ARBA" id="ARBA00022741"/>
    </source>
</evidence>
<dbReference type="AlphaFoldDB" id="A0A370GHN8"/>
<dbReference type="Gene3D" id="3.30.1360.40">
    <property type="match status" value="1"/>
</dbReference>
<dbReference type="PANTHER" id="PTHR34698">
    <property type="entry name" value="5-OXOPROLINASE SUBUNIT B"/>
    <property type="match status" value="1"/>
</dbReference>
<dbReference type="GO" id="GO:0005524">
    <property type="term" value="F:ATP binding"/>
    <property type="evidence" value="ECO:0007669"/>
    <property type="project" value="UniProtKB-KW"/>
</dbReference>
<protein>
    <submittedName>
        <fullName evidence="5">Inhibitor of KinA</fullName>
    </submittedName>
</protein>
<evidence type="ECO:0000259" key="4">
    <source>
        <dbReference type="SMART" id="SM00796"/>
    </source>
</evidence>
<dbReference type="Gene3D" id="2.40.100.10">
    <property type="entry name" value="Cyclophilin-like"/>
    <property type="match status" value="1"/>
</dbReference>
<keyword evidence="6" id="KW-1185">Reference proteome</keyword>
<dbReference type="InterPro" id="IPR003833">
    <property type="entry name" value="CT_C_D"/>
</dbReference>
<evidence type="ECO:0000313" key="5">
    <source>
        <dbReference type="EMBL" id="RDI43167.1"/>
    </source>
</evidence>
<sequence>MPISYQAFPLGDSAIMLKFGQSISPAINKKIHLACTMIEQANFPFVRDIVPAFTTLTIHYEPFHFDSIHPYKKMEDLIAGVLLKEESNIQGEQRQIEIPVCYHSKFALDLEELSINKQLSKDEIIEAHISPVYSVYFIGFSPGFPFLGPVDKKIASPRKTNPRILVPKGSVGIVGSQTGIYPVSSPGGWQIIGRTPIDLFNLEDSPPVKLTPGMDVKFYPITLEEFENWRED</sequence>
<gene>
    <name evidence="5" type="ORF">DFR59_104222</name>
</gene>
<dbReference type="RefSeq" id="WP_245948441.1">
    <property type="nucleotide sequence ID" value="NZ_QQAY01000004.1"/>
</dbReference>
<dbReference type="SMART" id="SM00796">
    <property type="entry name" value="AHS1"/>
    <property type="match status" value="1"/>
</dbReference>
<evidence type="ECO:0000256" key="3">
    <source>
        <dbReference type="ARBA" id="ARBA00022840"/>
    </source>
</evidence>
<organism evidence="5 6">
    <name type="scientific">Falsibacillus pallidus</name>
    <dbReference type="NCBI Taxonomy" id="493781"/>
    <lineage>
        <taxon>Bacteria</taxon>
        <taxon>Bacillati</taxon>
        <taxon>Bacillota</taxon>
        <taxon>Bacilli</taxon>
        <taxon>Bacillales</taxon>
        <taxon>Bacillaceae</taxon>
        <taxon>Falsibacillus</taxon>
    </lineage>
</organism>
<dbReference type="InterPro" id="IPR010016">
    <property type="entry name" value="PxpB"/>
</dbReference>
<dbReference type="SUPFAM" id="SSF50891">
    <property type="entry name" value="Cyclophilin-like"/>
    <property type="match status" value="1"/>
</dbReference>
<dbReference type="Proteomes" id="UP000255326">
    <property type="component" value="Unassembled WGS sequence"/>
</dbReference>
<name>A0A370GHN8_9BACI</name>
<keyword evidence="2" id="KW-0378">Hydrolase</keyword>
<keyword evidence="3" id="KW-0067">ATP-binding</keyword>
<dbReference type="InterPro" id="IPR029000">
    <property type="entry name" value="Cyclophilin-like_dom_sf"/>
</dbReference>
<dbReference type="EMBL" id="QQAY01000004">
    <property type="protein sequence ID" value="RDI43167.1"/>
    <property type="molecule type" value="Genomic_DNA"/>
</dbReference>
<dbReference type="SUPFAM" id="SSF160467">
    <property type="entry name" value="PH0987 N-terminal domain-like"/>
    <property type="match status" value="1"/>
</dbReference>
<dbReference type="GO" id="GO:0016787">
    <property type="term" value="F:hydrolase activity"/>
    <property type="evidence" value="ECO:0007669"/>
    <property type="project" value="UniProtKB-KW"/>
</dbReference>
<feature type="domain" description="Carboxyltransferase" evidence="4">
    <location>
        <begin position="5"/>
        <end position="210"/>
    </location>
</feature>
<dbReference type="NCBIfam" id="TIGR00370">
    <property type="entry name" value="5-oxoprolinase subunit PxpB"/>
    <property type="match status" value="1"/>
</dbReference>
<accession>A0A370GHN8</accession>
<comment type="caution">
    <text evidence="5">The sequence shown here is derived from an EMBL/GenBank/DDBJ whole genome shotgun (WGS) entry which is preliminary data.</text>
</comment>
<evidence type="ECO:0000256" key="2">
    <source>
        <dbReference type="ARBA" id="ARBA00022801"/>
    </source>
</evidence>
<evidence type="ECO:0000313" key="6">
    <source>
        <dbReference type="Proteomes" id="UP000255326"/>
    </source>
</evidence>
<keyword evidence="1" id="KW-0547">Nucleotide-binding</keyword>
<proteinExistence type="predicted"/>
<dbReference type="PANTHER" id="PTHR34698:SF2">
    <property type="entry name" value="5-OXOPROLINASE SUBUNIT B"/>
    <property type="match status" value="1"/>
</dbReference>
<dbReference type="Pfam" id="PF02682">
    <property type="entry name" value="CT_C_D"/>
    <property type="match status" value="1"/>
</dbReference>